<keyword evidence="1 4" id="KW-0808">Transferase</keyword>
<dbReference type="Pfam" id="PF00583">
    <property type="entry name" value="Acetyltransf_1"/>
    <property type="match status" value="1"/>
</dbReference>
<evidence type="ECO:0000259" key="3">
    <source>
        <dbReference type="PROSITE" id="PS51186"/>
    </source>
</evidence>
<dbReference type="SUPFAM" id="SSF55729">
    <property type="entry name" value="Acyl-CoA N-acyltransferases (Nat)"/>
    <property type="match status" value="1"/>
</dbReference>
<dbReference type="EC" id="2.3.1.1" evidence="4"/>
<dbReference type="NCBIfam" id="NF005840">
    <property type="entry name" value="PRK07757.1"/>
    <property type="match status" value="1"/>
</dbReference>
<dbReference type="Gene3D" id="3.40.630.30">
    <property type="match status" value="1"/>
</dbReference>
<dbReference type="EMBL" id="UOYO01000024">
    <property type="protein sequence ID" value="VAY87357.1"/>
    <property type="molecule type" value="Genomic_DNA"/>
</dbReference>
<gene>
    <name evidence="4" type="ORF">MNB_ARC-1_216</name>
</gene>
<evidence type="ECO:0000256" key="1">
    <source>
        <dbReference type="ARBA" id="ARBA00022679"/>
    </source>
</evidence>
<dbReference type="PANTHER" id="PTHR43626:SF4">
    <property type="entry name" value="GCN5-RELATED N-ACETYLTRANSFERASE 2, CHLOROPLASTIC"/>
    <property type="match status" value="1"/>
</dbReference>
<name>A0A3B1E690_9ZZZZ</name>
<sequence length="153" mass="17805">MEFIFFKPKPTDIHCMQELVLCDVENGNILPRDKFEMATTIRSYSAVKYQNDIVGFVALHIHTPILAEIRSLIVKKEFRSKGLGQKLIQQAIDESKTLQIKELLVLTYQEKLFQKFGFNIIDKESIPNPKIWADCIKCKYFPRCDEIALLMHV</sequence>
<dbReference type="InterPro" id="IPR016181">
    <property type="entry name" value="Acyl_CoA_acyltransferase"/>
</dbReference>
<accession>A0A3B1E690</accession>
<proteinExistence type="predicted"/>
<organism evidence="4">
    <name type="scientific">hydrothermal vent metagenome</name>
    <dbReference type="NCBI Taxonomy" id="652676"/>
    <lineage>
        <taxon>unclassified sequences</taxon>
        <taxon>metagenomes</taxon>
        <taxon>ecological metagenomes</taxon>
    </lineage>
</organism>
<dbReference type="CDD" id="cd04301">
    <property type="entry name" value="NAT_SF"/>
    <property type="match status" value="1"/>
</dbReference>
<keyword evidence="2 4" id="KW-0012">Acyltransferase</keyword>
<dbReference type="InterPro" id="IPR000182">
    <property type="entry name" value="GNAT_dom"/>
</dbReference>
<dbReference type="InterPro" id="IPR045039">
    <property type="entry name" value="NSI-like"/>
</dbReference>
<dbReference type="PANTHER" id="PTHR43626">
    <property type="entry name" value="ACYL-COA N-ACYLTRANSFERASE"/>
    <property type="match status" value="1"/>
</dbReference>
<protein>
    <submittedName>
        <fullName evidence="4">N-acetylglutamate synthase</fullName>
        <ecNumber evidence="4">2.3.1.1</ecNumber>
    </submittedName>
</protein>
<evidence type="ECO:0000313" key="4">
    <source>
        <dbReference type="EMBL" id="VAY87357.1"/>
    </source>
</evidence>
<dbReference type="AlphaFoldDB" id="A0A3B1E690"/>
<dbReference type="GO" id="GO:0005737">
    <property type="term" value="C:cytoplasm"/>
    <property type="evidence" value="ECO:0007669"/>
    <property type="project" value="TreeGrafter"/>
</dbReference>
<evidence type="ECO:0000256" key="2">
    <source>
        <dbReference type="ARBA" id="ARBA00023315"/>
    </source>
</evidence>
<feature type="domain" description="N-acetyltransferase" evidence="3">
    <location>
        <begin position="3"/>
        <end position="142"/>
    </location>
</feature>
<dbReference type="GO" id="GO:0008080">
    <property type="term" value="F:N-acetyltransferase activity"/>
    <property type="evidence" value="ECO:0007669"/>
    <property type="project" value="InterPro"/>
</dbReference>
<reference evidence="4" key="1">
    <citation type="submission" date="2018-10" db="EMBL/GenBank/DDBJ databases">
        <authorList>
            <person name="Aoki K."/>
        </authorList>
    </citation>
    <scope>NUCLEOTIDE SEQUENCE</scope>
</reference>
<dbReference type="PROSITE" id="PS51186">
    <property type="entry name" value="GNAT"/>
    <property type="match status" value="1"/>
</dbReference>